<evidence type="ECO:0000259" key="1">
    <source>
        <dbReference type="Pfam" id="PF18765"/>
    </source>
</evidence>
<dbReference type="RefSeq" id="WP_301190836.1">
    <property type="nucleotide sequence ID" value="NZ_JAPDPJ010000026.1"/>
</dbReference>
<dbReference type="InterPro" id="IPR043519">
    <property type="entry name" value="NT_sf"/>
</dbReference>
<dbReference type="SUPFAM" id="SSF81301">
    <property type="entry name" value="Nucleotidyltransferase"/>
    <property type="match status" value="1"/>
</dbReference>
<accession>A0AAE3M5J8</accession>
<dbReference type="AlphaFoldDB" id="A0AAE3M5J8"/>
<name>A0AAE3M5J8_9BACT</name>
<proteinExistence type="predicted"/>
<evidence type="ECO:0000313" key="3">
    <source>
        <dbReference type="Proteomes" id="UP001209229"/>
    </source>
</evidence>
<dbReference type="EMBL" id="JAPDPJ010000026">
    <property type="protein sequence ID" value="MCW3787272.1"/>
    <property type="molecule type" value="Genomic_DNA"/>
</dbReference>
<organism evidence="2 3">
    <name type="scientific">Plebeiibacterium sediminum</name>
    <dbReference type="NCBI Taxonomy" id="2992112"/>
    <lineage>
        <taxon>Bacteria</taxon>
        <taxon>Pseudomonadati</taxon>
        <taxon>Bacteroidota</taxon>
        <taxon>Bacteroidia</taxon>
        <taxon>Marinilabiliales</taxon>
        <taxon>Marinilabiliaceae</taxon>
        <taxon>Plebeiibacterium</taxon>
    </lineage>
</organism>
<feature type="domain" description="Polymerase beta nucleotidyltransferase" evidence="1">
    <location>
        <begin position="16"/>
        <end position="106"/>
    </location>
</feature>
<gene>
    <name evidence="2" type="ORF">OM075_12395</name>
</gene>
<sequence>MRVKDDIKNRINDFANLCRSHKVKYLYAFGSSITDHFDSDSSDIDLIVELDASDPIERGEFLIDLWDKFELFFKRKVDLLTESSINNPVLRSNIDRTKILIYEGKEQKVFI</sequence>
<reference evidence="2" key="1">
    <citation type="submission" date="2022-10" db="EMBL/GenBank/DDBJ databases">
        <authorList>
            <person name="Yu W.X."/>
        </authorList>
    </citation>
    <scope>NUCLEOTIDE SEQUENCE</scope>
    <source>
        <strain evidence="2">AAT</strain>
    </source>
</reference>
<dbReference type="CDD" id="cd05403">
    <property type="entry name" value="NT_KNTase_like"/>
    <property type="match status" value="1"/>
</dbReference>
<dbReference type="Proteomes" id="UP001209229">
    <property type="component" value="Unassembled WGS sequence"/>
</dbReference>
<dbReference type="InterPro" id="IPR041633">
    <property type="entry name" value="Polbeta"/>
</dbReference>
<comment type="caution">
    <text evidence="2">The sequence shown here is derived from an EMBL/GenBank/DDBJ whole genome shotgun (WGS) entry which is preliminary data.</text>
</comment>
<evidence type="ECO:0000313" key="2">
    <source>
        <dbReference type="EMBL" id="MCW3787272.1"/>
    </source>
</evidence>
<keyword evidence="3" id="KW-1185">Reference proteome</keyword>
<dbReference type="Gene3D" id="3.30.460.10">
    <property type="entry name" value="Beta Polymerase, domain 2"/>
    <property type="match status" value="1"/>
</dbReference>
<protein>
    <submittedName>
        <fullName evidence="2">Nucleotidyltransferase domain-containing protein</fullName>
    </submittedName>
</protein>
<dbReference type="Pfam" id="PF18765">
    <property type="entry name" value="Polbeta"/>
    <property type="match status" value="1"/>
</dbReference>